<dbReference type="PROSITE" id="PS00455">
    <property type="entry name" value="AMP_BINDING"/>
    <property type="match status" value="1"/>
</dbReference>
<dbReference type="Gene3D" id="2.130.10.10">
    <property type="entry name" value="YVTN repeat-like/Quinoprotein amine dehydrogenase"/>
    <property type="match status" value="2"/>
</dbReference>
<dbReference type="STRING" id="137246.A0A401S2V4"/>
<comment type="caution">
    <text evidence="6">The sequence shown here is derived from an EMBL/GenBank/DDBJ whole genome shotgun (WGS) entry which is preliminary data.</text>
</comment>
<sequence length="1186" mass="132071">MLSLWRRGVACDPEPCSVMSEAAEGGSGRDVVVPVPVEEASPGRLHELVLCAAAVQGARPAVCSEREAHGGSLSYSYSQVLALGNRLQQVLHSHCDLTHGYVIGLYCQPTVNLPSCILGILQIGAAFCPIDPENAPHLSANFIQRCKLMYVLIQKDMIQKFKETLSKWLYIEVEHDVPTLNVVLVKIQWRLNNVDSEPKNKEYVICRKIEDLRPGSSEAAEVDRKQVHKYTDIQRHGFLAYILQTSGTTGTPKIVRVPHQCIVPNIQHLRNIFKVSSDDIIFMASPLTFDPSVVEMFVALSSGATLLIVPPVIKRMPKTLANILFNHHKVSIMQATPTLIKWFGSEILASVVLSASTSLRVLALGGEAFPSLSVLKSWRGKGNKTEIFNLYGITEVSSWATFYKIPEESLHDATQLHEECVPLGLPLLGTVLDVVDNSGQVIQEGKGQVFIGGKERVCFLDDEKAVCPGTMRATGDWVIIKDGHMYYVGRQDNQIKRHGKRVNLERIQQVAESLKQVEACVVAKYDQDKLMLFVVPKGIPKLRKGETTNFCRNILLELGKYLSSHEIPDHVFQINSVPFTTHGKVDRATLIQTYQEQAEAKKSNCIVGPKELREGIQRLWKVVLNLPEDQPDVSENCMFLYNGGDSLKALRLAEEIETFLGQTVFGLTEVILNGSVLDIYNHIANSIFFEDRNKEDIDKNYRKVKRKRIKDESEGSLPKWNEDQSSAPISNITTISRGNQVMKIKFAKHCENSPDLREGKELMDAESNGKRRKEKDSSTVPENVNAKILGNEEKMSDKNTYLESIANQVIESSHNEGMFIPEEHAANSRMVTFKIRWKSDTAKCVDASPLVVISGHNDSDGTVYIGSHSHRMQAIDLLSGKIKWERILGDRIESSACISRCGNFIIVGCYDGSICVLRVSDGQTYWIFWTEDSVKSSPIMDPDLGLIFVGSHDHHIYALDIHSKVCVWKLHCGGGAVFSTPCLNKSPRRLYIATLGQSLVAVNPDTRSIVWKHFCGKPLFSSPQCTVQNVYVGCVDGSLQCFSHSGDQLWQFSTGGPIFTSPSVCHFSPTNRKIICGSHDCFVYCLDEVGCLVWKFETSKQVYAVPFVFTNYNLDNQTLVAVVSTDGNLWILAAATGELVISYSLPGEIFSSPVLWKEALVVGCRNNFVYCLEMFVSKQANTNSLK</sequence>
<keyword evidence="7" id="KW-1185">Reference proteome</keyword>
<evidence type="ECO:0000313" key="7">
    <source>
        <dbReference type="Proteomes" id="UP000287033"/>
    </source>
</evidence>
<dbReference type="InterPro" id="IPR000873">
    <property type="entry name" value="AMP-dep_synth/lig_dom"/>
</dbReference>
<feature type="compositionally biased region" description="Basic and acidic residues" evidence="3">
    <location>
        <begin position="755"/>
        <end position="777"/>
    </location>
</feature>
<evidence type="ECO:0000256" key="2">
    <source>
        <dbReference type="ARBA" id="ARBA00023098"/>
    </source>
</evidence>
<dbReference type="Gene3D" id="3.30.300.30">
    <property type="match status" value="1"/>
</dbReference>
<dbReference type="OrthoDB" id="408177at2759"/>
<evidence type="ECO:0000256" key="3">
    <source>
        <dbReference type="SAM" id="MobiDB-lite"/>
    </source>
</evidence>
<feature type="domain" description="Pyrrolo-quinoline quinone repeat" evidence="5">
    <location>
        <begin position="842"/>
        <end position="1174"/>
    </location>
</feature>
<dbReference type="InterPro" id="IPR011047">
    <property type="entry name" value="Quinoprotein_ADH-like_sf"/>
</dbReference>
<gene>
    <name evidence="6" type="ORF">chiPu_0003122</name>
</gene>
<feature type="domain" description="AMP-dependent synthetase/ligase" evidence="4">
    <location>
        <begin position="53"/>
        <end position="454"/>
    </location>
</feature>
<dbReference type="CDD" id="cd17654">
    <property type="entry name" value="A_NRPS_acs4"/>
    <property type="match status" value="1"/>
</dbReference>
<dbReference type="PANTHER" id="PTHR44394:SF1">
    <property type="entry name" value="BETA-ALANINE-ACTIVATING ENZYME"/>
    <property type="match status" value="1"/>
</dbReference>
<dbReference type="PANTHER" id="PTHR44394">
    <property type="entry name" value="BETA-ALANINE-ACTIVATING ENZYME"/>
    <property type="match status" value="1"/>
</dbReference>
<dbReference type="OMA" id="NGNVICC"/>
<dbReference type="Gene3D" id="2.40.10.480">
    <property type="match status" value="1"/>
</dbReference>
<dbReference type="GO" id="GO:0043041">
    <property type="term" value="P:amino acid activation for nonribosomal peptide biosynthetic process"/>
    <property type="evidence" value="ECO:0007669"/>
    <property type="project" value="TreeGrafter"/>
</dbReference>
<name>A0A401S2V4_CHIPU</name>
<accession>A0A401S2V4</accession>
<dbReference type="Proteomes" id="UP000287033">
    <property type="component" value="Unassembled WGS sequence"/>
</dbReference>
<dbReference type="InterPro" id="IPR018391">
    <property type="entry name" value="PQQ_b-propeller_rpt"/>
</dbReference>
<evidence type="ECO:0000259" key="5">
    <source>
        <dbReference type="Pfam" id="PF13570"/>
    </source>
</evidence>
<dbReference type="InterPro" id="IPR042099">
    <property type="entry name" value="ANL_N_sf"/>
</dbReference>
<dbReference type="InterPro" id="IPR048005">
    <property type="entry name" value="AASDH_AMP"/>
</dbReference>
<evidence type="ECO:0000313" key="6">
    <source>
        <dbReference type="EMBL" id="GCC24720.1"/>
    </source>
</evidence>
<dbReference type="InterPro" id="IPR052091">
    <property type="entry name" value="Beta-ala_Activ/Resist"/>
</dbReference>
<dbReference type="InterPro" id="IPR002372">
    <property type="entry name" value="PQQ_rpt_dom"/>
</dbReference>
<dbReference type="AlphaFoldDB" id="A0A401S2V4"/>
<reference evidence="6 7" key="1">
    <citation type="journal article" date="2018" name="Nat. Ecol. Evol.">
        <title>Shark genomes provide insights into elasmobranch evolution and the origin of vertebrates.</title>
        <authorList>
            <person name="Hara Y"/>
            <person name="Yamaguchi K"/>
            <person name="Onimaru K"/>
            <person name="Kadota M"/>
            <person name="Koyanagi M"/>
            <person name="Keeley SD"/>
            <person name="Tatsumi K"/>
            <person name="Tanaka K"/>
            <person name="Motone F"/>
            <person name="Kageyama Y"/>
            <person name="Nozu R"/>
            <person name="Adachi N"/>
            <person name="Nishimura O"/>
            <person name="Nakagawa R"/>
            <person name="Tanegashima C"/>
            <person name="Kiyatake I"/>
            <person name="Matsumoto R"/>
            <person name="Murakumo K"/>
            <person name="Nishida K"/>
            <person name="Terakita A"/>
            <person name="Kuratani S"/>
            <person name="Sato K"/>
            <person name="Hyodo S Kuraku.S."/>
        </authorList>
    </citation>
    <scope>NUCLEOTIDE SEQUENCE [LARGE SCALE GENOMIC DNA]</scope>
</reference>
<dbReference type="Gene3D" id="3.40.50.12780">
    <property type="entry name" value="N-terminal domain of ligase-like"/>
    <property type="match status" value="1"/>
</dbReference>
<dbReference type="EMBL" id="BEZZ01000064">
    <property type="protein sequence ID" value="GCC24720.1"/>
    <property type="molecule type" value="Genomic_DNA"/>
</dbReference>
<dbReference type="Pfam" id="PF13570">
    <property type="entry name" value="Beta-prop_ACSF4"/>
    <property type="match status" value="1"/>
</dbReference>
<dbReference type="InterPro" id="IPR020845">
    <property type="entry name" value="AMP-binding_CS"/>
</dbReference>
<dbReference type="GO" id="GO:0006629">
    <property type="term" value="P:lipid metabolic process"/>
    <property type="evidence" value="ECO:0007669"/>
    <property type="project" value="UniProtKB-KW"/>
</dbReference>
<keyword evidence="2" id="KW-0443">Lipid metabolism</keyword>
<dbReference type="Pfam" id="PF00501">
    <property type="entry name" value="AMP-binding"/>
    <property type="match status" value="1"/>
</dbReference>
<proteinExistence type="inferred from homology"/>
<evidence type="ECO:0000259" key="4">
    <source>
        <dbReference type="Pfam" id="PF00501"/>
    </source>
</evidence>
<organism evidence="6 7">
    <name type="scientific">Chiloscyllium punctatum</name>
    <name type="common">Brownbanded bambooshark</name>
    <name type="synonym">Hemiscyllium punctatum</name>
    <dbReference type="NCBI Taxonomy" id="137246"/>
    <lineage>
        <taxon>Eukaryota</taxon>
        <taxon>Metazoa</taxon>
        <taxon>Chordata</taxon>
        <taxon>Craniata</taxon>
        <taxon>Vertebrata</taxon>
        <taxon>Chondrichthyes</taxon>
        <taxon>Elasmobranchii</taxon>
        <taxon>Galeomorphii</taxon>
        <taxon>Galeoidea</taxon>
        <taxon>Orectolobiformes</taxon>
        <taxon>Hemiscylliidae</taxon>
        <taxon>Chiloscyllium</taxon>
    </lineage>
</organism>
<feature type="region of interest" description="Disordered" evidence="3">
    <location>
        <begin position="755"/>
        <end position="784"/>
    </location>
</feature>
<protein>
    <submittedName>
        <fullName evidence="6">Uncharacterized protein</fullName>
    </submittedName>
</protein>
<evidence type="ECO:0000256" key="1">
    <source>
        <dbReference type="ARBA" id="ARBA00006432"/>
    </source>
</evidence>
<comment type="similarity">
    <text evidence="1">Belongs to the ATP-dependent AMP-binding enzyme family.</text>
</comment>
<dbReference type="InterPro" id="IPR045851">
    <property type="entry name" value="AMP-bd_C_sf"/>
</dbReference>
<dbReference type="InterPro" id="IPR015943">
    <property type="entry name" value="WD40/YVTN_repeat-like_dom_sf"/>
</dbReference>
<dbReference type="SUPFAM" id="SSF50998">
    <property type="entry name" value="Quinoprotein alcohol dehydrogenase-like"/>
    <property type="match status" value="1"/>
</dbReference>
<dbReference type="SMART" id="SM00564">
    <property type="entry name" value="PQQ"/>
    <property type="match status" value="6"/>
</dbReference>
<dbReference type="SUPFAM" id="SSF56801">
    <property type="entry name" value="Acetyl-CoA synthetase-like"/>
    <property type="match status" value="1"/>
</dbReference>